<evidence type="ECO:0000256" key="1">
    <source>
        <dbReference type="SAM" id="MobiDB-lite"/>
    </source>
</evidence>
<protein>
    <recommendedName>
        <fullName evidence="5">PASTA domain-containing protein</fullName>
    </recommendedName>
</protein>
<keyword evidence="4" id="KW-1185">Reference proteome</keyword>
<reference evidence="4" key="1">
    <citation type="journal article" date="2019" name="Int. J. Syst. Evol. Microbiol.">
        <title>The Global Catalogue of Microorganisms (GCM) 10K type strain sequencing project: providing services to taxonomists for standard genome sequencing and annotation.</title>
        <authorList>
            <consortium name="The Broad Institute Genomics Platform"/>
            <consortium name="The Broad Institute Genome Sequencing Center for Infectious Disease"/>
            <person name="Wu L."/>
            <person name="Ma J."/>
        </authorList>
    </citation>
    <scope>NUCLEOTIDE SEQUENCE [LARGE SCALE GENOMIC DNA]</scope>
    <source>
        <strain evidence="4">JCM 17021</strain>
    </source>
</reference>
<sequence>MGSDGSSRDGSSRDGTDSETDAVGGDILPRTPAAGRLSRPGAVLPGRTIGESFIRALSLGAKLGAGIGLVAGALFGVALDLEEPGGNTVGIAIAGAFAGVLIGVLVGLVCGCSAALGVLAGVGVGATGRWAKAIAGAVGALLGVLAIAGVAEGNGRPWITAVLSSGSLVGGLGALVALAAVAAAALSISVLDSDSRRLAAVRASTERPGAAASAAPMASPGAEAAPAAAVRRGPPPIPGRVSGDADLTPTPGGVALLTTCILAVTLLSGMALLGMVTDARDAYAEQQQWLWPTEPTELHETVPPVAGAAPNPEADPSEPGTQLNASEVHIGMQAVLDAAVTAAGPAAVWTVSHGDGTRGALGEAPAEEPAEAPVVSFEACAEGAGVSTIYPDVSFTTGVITDTTSDEHDREVTDSNVAASERIVAAWEALGYNEDSDLGGNIDLAGSAALPAKSLHVRYSFGLVTLVRVGPCLPGG</sequence>
<feature type="transmembrane region" description="Helical" evidence="2">
    <location>
        <begin position="133"/>
        <end position="151"/>
    </location>
</feature>
<feature type="transmembrane region" description="Helical" evidence="2">
    <location>
        <begin position="171"/>
        <end position="191"/>
    </location>
</feature>
<feature type="transmembrane region" description="Helical" evidence="2">
    <location>
        <begin position="91"/>
        <end position="121"/>
    </location>
</feature>
<evidence type="ECO:0000313" key="3">
    <source>
        <dbReference type="EMBL" id="GAA3876889.1"/>
    </source>
</evidence>
<feature type="transmembrane region" description="Helical" evidence="2">
    <location>
        <begin position="59"/>
        <end position="79"/>
    </location>
</feature>
<feature type="compositionally biased region" description="Basic and acidic residues" evidence="1">
    <location>
        <begin position="1"/>
        <end position="16"/>
    </location>
</feature>
<feature type="transmembrane region" description="Helical" evidence="2">
    <location>
        <begin position="254"/>
        <end position="276"/>
    </location>
</feature>
<name>A0ABP7KGU2_9MICO</name>
<evidence type="ECO:0008006" key="5">
    <source>
        <dbReference type="Google" id="ProtNLM"/>
    </source>
</evidence>
<dbReference type="Proteomes" id="UP001501803">
    <property type="component" value="Unassembled WGS sequence"/>
</dbReference>
<accession>A0ABP7KGU2</accession>
<feature type="region of interest" description="Disordered" evidence="1">
    <location>
        <begin position="209"/>
        <end position="230"/>
    </location>
</feature>
<evidence type="ECO:0000256" key="2">
    <source>
        <dbReference type="SAM" id="Phobius"/>
    </source>
</evidence>
<dbReference type="RefSeq" id="WP_345065490.1">
    <property type="nucleotide sequence ID" value="NZ_BAABCN010000004.1"/>
</dbReference>
<comment type="caution">
    <text evidence="3">The sequence shown here is derived from an EMBL/GenBank/DDBJ whole genome shotgun (WGS) entry which is preliminary data.</text>
</comment>
<feature type="region of interest" description="Disordered" evidence="1">
    <location>
        <begin position="1"/>
        <end position="39"/>
    </location>
</feature>
<keyword evidence="2" id="KW-0812">Transmembrane</keyword>
<proteinExistence type="predicted"/>
<organism evidence="3 4">
    <name type="scientific">Leifsonia kafniensis</name>
    <dbReference type="NCBI Taxonomy" id="475957"/>
    <lineage>
        <taxon>Bacteria</taxon>
        <taxon>Bacillati</taxon>
        <taxon>Actinomycetota</taxon>
        <taxon>Actinomycetes</taxon>
        <taxon>Micrococcales</taxon>
        <taxon>Microbacteriaceae</taxon>
        <taxon>Leifsonia</taxon>
    </lineage>
</organism>
<gene>
    <name evidence="3" type="ORF">GCM10022381_19290</name>
</gene>
<evidence type="ECO:0000313" key="4">
    <source>
        <dbReference type="Proteomes" id="UP001501803"/>
    </source>
</evidence>
<dbReference type="EMBL" id="BAABCN010000004">
    <property type="protein sequence ID" value="GAA3876889.1"/>
    <property type="molecule type" value="Genomic_DNA"/>
</dbReference>
<keyword evidence="2" id="KW-1133">Transmembrane helix</keyword>
<keyword evidence="2" id="KW-0472">Membrane</keyword>